<evidence type="ECO:0000313" key="1">
    <source>
        <dbReference type="EMBL" id="PEH41395.1"/>
    </source>
</evidence>
<evidence type="ECO:0000313" key="2">
    <source>
        <dbReference type="Proteomes" id="UP000220629"/>
    </source>
</evidence>
<reference evidence="2" key="1">
    <citation type="submission" date="2017-09" db="EMBL/GenBank/DDBJ databases">
        <title>FDA dAtabase for Regulatory Grade micrObial Sequences (FDA-ARGOS): Supporting development and validation of Infectious Disease Dx tests.</title>
        <authorList>
            <person name="Minogue T."/>
            <person name="Wolcott M."/>
            <person name="Wasieloski L."/>
            <person name="Aguilar W."/>
            <person name="Moore D."/>
            <person name="Tallon L."/>
            <person name="Sadzewicz L."/>
            <person name="Ott S."/>
            <person name="Zhao X."/>
            <person name="Nagaraj S."/>
            <person name="Vavikolanu K."/>
            <person name="Aluvathingal J."/>
            <person name="Nadendla S."/>
            <person name="Sichtig H."/>
        </authorList>
    </citation>
    <scope>NUCLEOTIDE SEQUENCE [LARGE SCALE GENOMIC DNA]</scope>
    <source>
        <strain evidence="2">FDAARGOS_390</strain>
    </source>
</reference>
<dbReference type="AlphaFoldDB" id="A0A2A7SDM2"/>
<dbReference type="EMBL" id="PDDY01000001">
    <property type="protein sequence ID" value="PEH41395.1"/>
    <property type="molecule type" value="Genomic_DNA"/>
</dbReference>
<proteinExistence type="predicted"/>
<comment type="caution">
    <text evidence="1">The sequence shown here is derived from an EMBL/GenBank/DDBJ whole genome shotgun (WGS) entry which is preliminary data.</text>
</comment>
<gene>
    <name evidence="1" type="ORF">CRM94_04020</name>
</gene>
<dbReference type="Pfam" id="PF09502">
    <property type="entry name" value="HrpB4"/>
    <property type="match status" value="1"/>
</dbReference>
<accession>A0A2A7SDM2</accession>
<protein>
    <submittedName>
        <fullName evidence="1">Type III secretion protein</fullName>
    </submittedName>
</protein>
<organism evidence="1 2">
    <name type="scientific">Burkholderia gladioli</name>
    <name type="common">Pseudomonas marginata</name>
    <name type="synonym">Phytomonas marginata</name>
    <dbReference type="NCBI Taxonomy" id="28095"/>
    <lineage>
        <taxon>Bacteria</taxon>
        <taxon>Pseudomonadati</taxon>
        <taxon>Pseudomonadota</taxon>
        <taxon>Betaproteobacteria</taxon>
        <taxon>Burkholderiales</taxon>
        <taxon>Burkholderiaceae</taxon>
        <taxon>Burkholderia</taxon>
    </lineage>
</organism>
<dbReference type="Proteomes" id="UP000220629">
    <property type="component" value="Unassembled WGS sequence"/>
</dbReference>
<dbReference type="InterPro" id="IPR013393">
    <property type="entry name" value="T3SS_HrpB4"/>
</dbReference>
<sequence>MASAQFYPPQRVAAALNGYRDNLDSAALWADASWSALPDNGWREALSRASSAARRACSQALARAAGVREPPFGAFATPAVLGTGGAGLQPAPGGPKPNLALLDALPVSQALAVLRMRSLSFRRVEVRRLIDKQTRSRLADWTGVHPDAIAQDAHAADAPDVAHLAMKTGLPPLARLDATAMAVEGWLLFVRDAGGAAEAGDSANPADRRRPSLTRLALPRAFAPPASLPAASGLDAAGSIRLFARMPDLLPEVAWLFG</sequence>
<dbReference type="RefSeq" id="WP_098151557.1">
    <property type="nucleotide sequence ID" value="NZ_CADEQB010000004.1"/>
</dbReference>
<name>A0A2A7SDM2_BURGA</name>